<proteinExistence type="inferred from homology"/>
<dbReference type="EMBL" id="JADFTS010000003">
    <property type="protein sequence ID" value="KAF9613045.1"/>
    <property type="molecule type" value="Genomic_DNA"/>
</dbReference>
<gene>
    <name evidence="6" type="ORF">IFM89_005479</name>
</gene>
<feature type="non-terminal residue" evidence="6">
    <location>
        <position position="554"/>
    </location>
</feature>
<evidence type="ECO:0000256" key="4">
    <source>
        <dbReference type="ARBA" id="ARBA00023004"/>
    </source>
</evidence>
<sequence length="554" mass="62217">PFLKELQHVPQKLNVSRTIKDTYSRTLDAFVDSVFQFVDQPYLAFQRNFAPVEEIGHVAVIGNIEGKIPTDFPTGVYLRNGPNPLYGGFKSTVSLFGNSSSSWIEGEGMLHALYFTKDTQDCWTMLYNNKYVKTESYMEEKRKNKPSFLPAIEGDSLAILAAFLLNWLRFGKANKHFSNTNVFEHSGKCYSIAENHMPHEVDIVTLETLVGGWVLEKSWGRPFTSHPKRAPGTGELVILGADAVKPFIVLGVVSADGKKLLSKVDLKFSRSIICHDVGVTEKYNIILDSPLTADINRLIKGGSLFMYRKEDHARMGVMPRYGDGNSVVVRGCRAQGSVIPGPDFGHNKDEWFSRGLKPLYQYDENASSNLEVGELFARVYEWRLNMLSGEVKETSLTGTSFGMDLPMINEKYNGIRNKFGYAHVADPTASSSAGLKYGMLAKLYFEELLSRPTETKEHFGSEEIVKVEYHKLEENNFCTGAAFVSKLGGRDEDDGWIVCFVHNEETDVSQVHIIDTKNFEGEPVVKLTLPQRVPYGFHGTYVSRSIQPQEVLYC</sequence>
<organism evidence="6 7">
    <name type="scientific">Coptis chinensis</name>
    <dbReference type="NCBI Taxonomy" id="261450"/>
    <lineage>
        <taxon>Eukaryota</taxon>
        <taxon>Viridiplantae</taxon>
        <taxon>Streptophyta</taxon>
        <taxon>Embryophyta</taxon>
        <taxon>Tracheophyta</taxon>
        <taxon>Spermatophyta</taxon>
        <taxon>Magnoliopsida</taxon>
        <taxon>Ranunculales</taxon>
        <taxon>Ranunculaceae</taxon>
        <taxon>Coptidoideae</taxon>
        <taxon>Coptis</taxon>
    </lineage>
</organism>
<name>A0A835LZ87_9MAGN</name>
<keyword evidence="4 5" id="KW-0408">Iron</keyword>
<protein>
    <submittedName>
        <fullName evidence="6">Uncharacterized protein</fullName>
    </submittedName>
</protein>
<evidence type="ECO:0000256" key="1">
    <source>
        <dbReference type="ARBA" id="ARBA00006787"/>
    </source>
</evidence>
<dbReference type="Proteomes" id="UP000631114">
    <property type="component" value="Unassembled WGS sequence"/>
</dbReference>
<evidence type="ECO:0000256" key="5">
    <source>
        <dbReference type="PIRSR" id="PIRSR604294-1"/>
    </source>
</evidence>
<dbReference type="AlphaFoldDB" id="A0A835LZ87"/>
<feature type="binding site" evidence="5">
    <location>
        <position position="275"/>
    </location>
    <ligand>
        <name>Fe cation</name>
        <dbReference type="ChEBI" id="CHEBI:24875"/>
        <note>catalytic</note>
    </ligand>
</feature>
<accession>A0A835LZ87</accession>
<feature type="binding site" evidence="5">
    <location>
        <position position="538"/>
    </location>
    <ligand>
        <name>Fe cation</name>
        <dbReference type="ChEBI" id="CHEBI:24875"/>
        <note>catalytic</note>
    </ligand>
</feature>
<dbReference type="PANTHER" id="PTHR10543">
    <property type="entry name" value="BETA-CAROTENE DIOXYGENASE"/>
    <property type="match status" value="1"/>
</dbReference>
<evidence type="ECO:0000256" key="2">
    <source>
        <dbReference type="ARBA" id="ARBA00022723"/>
    </source>
</evidence>
<keyword evidence="7" id="KW-1185">Reference proteome</keyword>
<evidence type="ECO:0000256" key="3">
    <source>
        <dbReference type="ARBA" id="ARBA00022964"/>
    </source>
</evidence>
<comment type="caution">
    <text evidence="6">The sequence shown here is derived from an EMBL/GenBank/DDBJ whole genome shotgun (WGS) entry which is preliminary data.</text>
</comment>
<evidence type="ECO:0000313" key="7">
    <source>
        <dbReference type="Proteomes" id="UP000631114"/>
    </source>
</evidence>
<dbReference type="GO" id="GO:0009570">
    <property type="term" value="C:chloroplast stroma"/>
    <property type="evidence" value="ECO:0007669"/>
    <property type="project" value="TreeGrafter"/>
</dbReference>
<keyword evidence="3" id="KW-0560">Oxidoreductase</keyword>
<dbReference type="GO" id="GO:0016121">
    <property type="term" value="P:carotene catabolic process"/>
    <property type="evidence" value="ECO:0007669"/>
    <property type="project" value="TreeGrafter"/>
</dbReference>
<dbReference type="GO" id="GO:0046872">
    <property type="term" value="F:metal ion binding"/>
    <property type="evidence" value="ECO:0007669"/>
    <property type="project" value="UniProtKB-KW"/>
</dbReference>
<keyword evidence="3" id="KW-0223">Dioxygenase</keyword>
<reference evidence="6 7" key="1">
    <citation type="submission" date="2020-10" db="EMBL/GenBank/DDBJ databases">
        <title>The Coptis chinensis genome and diversification of protoberbering-type alkaloids.</title>
        <authorList>
            <person name="Wang B."/>
            <person name="Shu S."/>
            <person name="Song C."/>
            <person name="Liu Y."/>
        </authorList>
    </citation>
    <scope>NUCLEOTIDE SEQUENCE [LARGE SCALE GENOMIC DNA]</scope>
    <source>
        <strain evidence="6">HL-2020</strain>
        <tissue evidence="6">Leaf</tissue>
    </source>
</reference>
<comment type="similarity">
    <text evidence="1">Belongs to the carotenoid oxygenase family.</text>
</comment>
<dbReference type="OrthoDB" id="1069523at2759"/>
<keyword evidence="2 5" id="KW-0479">Metal-binding</keyword>
<dbReference type="PANTHER" id="PTHR10543:SF111">
    <property type="entry name" value="CAROTENOID 9,10(9',10')-CLEAVAGE DIOXYGENASE 1-LIKE"/>
    <property type="match status" value="1"/>
</dbReference>
<feature type="binding site" evidence="5">
    <location>
        <position position="226"/>
    </location>
    <ligand>
        <name>Fe cation</name>
        <dbReference type="ChEBI" id="CHEBI:24875"/>
        <note>catalytic</note>
    </ligand>
</feature>
<evidence type="ECO:0000313" key="6">
    <source>
        <dbReference type="EMBL" id="KAF9613045.1"/>
    </source>
</evidence>
<dbReference type="GO" id="GO:0010436">
    <property type="term" value="F:carotenoid dioxygenase activity"/>
    <property type="evidence" value="ECO:0007669"/>
    <property type="project" value="TreeGrafter"/>
</dbReference>
<comment type="cofactor">
    <cofactor evidence="5">
        <name>Fe(2+)</name>
        <dbReference type="ChEBI" id="CHEBI:29033"/>
    </cofactor>
    <text evidence="5">Binds 1 Fe(2+) ion per subunit.</text>
</comment>
<dbReference type="InterPro" id="IPR004294">
    <property type="entry name" value="Carotenoid_Oase"/>
</dbReference>
<dbReference type="Pfam" id="PF03055">
    <property type="entry name" value="RPE65"/>
    <property type="match status" value="1"/>
</dbReference>